<dbReference type="KEGG" id="this:HZT40_15820"/>
<protein>
    <submittedName>
        <fullName evidence="1">Ig-like domain-containing protein</fullName>
    </submittedName>
</protein>
<organism evidence="1 2">
    <name type="scientific">Candidatus Thiothrix singaporensis</name>
    <dbReference type="NCBI Taxonomy" id="2799669"/>
    <lineage>
        <taxon>Bacteria</taxon>
        <taxon>Pseudomonadati</taxon>
        <taxon>Pseudomonadota</taxon>
        <taxon>Gammaproteobacteria</taxon>
        <taxon>Thiotrichales</taxon>
        <taxon>Thiotrichaceae</taxon>
        <taxon>Thiothrix</taxon>
    </lineage>
</organism>
<dbReference type="EMBL" id="CP059265">
    <property type="protein sequence ID" value="QLQ32815.1"/>
    <property type="molecule type" value="Genomic_DNA"/>
</dbReference>
<accession>A0A7L6AUL8</accession>
<name>A0A7L6AUL8_9GAMM</name>
<dbReference type="Pfam" id="PF17963">
    <property type="entry name" value="Big_9"/>
    <property type="match status" value="1"/>
</dbReference>
<reference evidence="1" key="1">
    <citation type="submission" date="2020-06" db="EMBL/GenBank/DDBJ databases">
        <title>Analysis procedures for assessing recovery of high quality, complete, closed genomes from Nanopore long read metagenome sequencing.</title>
        <authorList>
            <person name="Bessarab I."/>
            <person name="Arumugam K."/>
            <person name="Haryono M."/>
            <person name="Liu X."/>
            <person name="Roy S."/>
            <person name="Zuniga-Montanez R.E."/>
            <person name="Qiu G."/>
            <person name="Drautz-Moses D.I."/>
            <person name="Law Y.Y."/>
            <person name="Wuertz S."/>
            <person name="Lauro F.M."/>
            <person name="Huson D.H."/>
            <person name="Williams R.B."/>
        </authorList>
    </citation>
    <scope>NUCLEOTIDE SEQUENCE [LARGE SCALE GENOMIC DNA]</scope>
    <source>
        <strain evidence="1">SSD2</strain>
    </source>
</reference>
<evidence type="ECO:0000313" key="1">
    <source>
        <dbReference type="EMBL" id="QLQ32815.1"/>
    </source>
</evidence>
<proteinExistence type="predicted"/>
<dbReference type="Proteomes" id="UP000510621">
    <property type="component" value="Chromosome"/>
</dbReference>
<gene>
    <name evidence="1" type="ORF">HZT40_15820</name>
</gene>
<sequence length="201" mass="20435">MRATYYFRIYPYIDNDAVLAYKTDGTAPSAHATVKAKVKPPRDTSPSCPQAAGDALITTTIGVPVTTGDVSLGSRNPGSSPLRIALSSGVSLHGGAVAYNGDNTFTYTPKPGFTGQDAFTYWMDNHDCQMLGLVKATVNPAGGARNADKTAEAAAGTAAVGGDASGGNGGGNGGGGSFPPALLLPLLAIGWCRARMTGRKP</sequence>
<dbReference type="Gene3D" id="2.60.40.3440">
    <property type="match status" value="1"/>
</dbReference>
<evidence type="ECO:0000313" key="2">
    <source>
        <dbReference type="Proteomes" id="UP000510621"/>
    </source>
</evidence>
<dbReference type="AlphaFoldDB" id="A0A7L6AUL8"/>
<keyword evidence="2" id="KW-1185">Reference proteome</keyword>